<protein>
    <recommendedName>
        <fullName evidence="3">Surface layer protein</fullName>
    </recommendedName>
</protein>
<dbReference type="PANTHER" id="PTHR47197">
    <property type="entry name" value="PROTEIN NIRF"/>
    <property type="match status" value="1"/>
</dbReference>
<dbReference type="InterPro" id="IPR015943">
    <property type="entry name" value="WD40/YVTN_repeat-like_dom_sf"/>
</dbReference>
<evidence type="ECO:0000313" key="2">
    <source>
        <dbReference type="Proteomes" id="UP000029647"/>
    </source>
</evidence>
<dbReference type="AlphaFoldDB" id="A0A090WCC9"/>
<dbReference type="InterPro" id="IPR051200">
    <property type="entry name" value="Host-pathogen_enzymatic-act"/>
</dbReference>
<dbReference type="PANTHER" id="PTHR47197:SF3">
    <property type="entry name" value="DIHYDRO-HEME D1 DEHYDROGENASE"/>
    <property type="match status" value="1"/>
</dbReference>
<name>A0A090WCC9_NONUL</name>
<dbReference type="Proteomes" id="UP000029647">
    <property type="component" value="Unassembled WGS sequence"/>
</dbReference>
<dbReference type="Gene3D" id="2.130.10.10">
    <property type="entry name" value="YVTN repeat-like/Quinoprotein amine dehydrogenase"/>
    <property type="match status" value="1"/>
</dbReference>
<evidence type="ECO:0008006" key="3">
    <source>
        <dbReference type="Google" id="ProtNLM"/>
    </source>
</evidence>
<comment type="caution">
    <text evidence="1">The sequence shown here is derived from an EMBL/GenBank/DDBJ whole genome shotgun (WGS) entry which is preliminary data.</text>
</comment>
<reference evidence="1 2" key="1">
    <citation type="journal article" date="2014" name="Genome Announc.">
        <title>Draft Genome Sequences of Marine Flavobacterium Nonlabens Strains NR17, NR24, NR27, NR32, NR33, and Ara13.</title>
        <authorList>
            <person name="Nakanishi M."/>
            <person name="Meirelles P."/>
            <person name="Suzuki R."/>
            <person name="Takatani N."/>
            <person name="Mino S."/>
            <person name="Suda W."/>
            <person name="Oshima K."/>
            <person name="Hattori M."/>
            <person name="Ohkuma M."/>
            <person name="Hosokawa M."/>
            <person name="Miyashita K."/>
            <person name="Thompson F.L."/>
            <person name="Niwa A."/>
            <person name="Sawabe T."/>
            <person name="Sawabe T."/>
        </authorList>
    </citation>
    <scope>NUCLEOTIDE SEQUENCE [LARGE SCALE GENOMIC DNA]</scope>
    <source>
        <strain evidence="2">JCM19275</strain>
    </source>
</reference>
<evidence type="ECO:0000313" key="1">
    <source>
        <dbReference type="EMBL" id="GAL74611.1"/>
    </source>
</evidence>
<gene>
    <name evidence="1" type="ORF">JCM19275_3466</name>
</gene>
<dbReference type="SUPFAM" id="SSF51004">
    <property type="entry name" value="C-terminal (heme d1) domain of cytochrome cd1-nitrite reductase"/>
    <property type="match status" value="1"/>
</dbReference>
<organism evidence="1 2">
    <name type="scientific">Nonlabens ulvanivorans</name>
    <name type="common">Persicivirga ulvanivorans</name>
    <dbReference type="NCBI Taxonomy" id="906888"/>
    <lineage>
        <taxon>Bacteria</taxon>
        <taxon>Pseudomonadati</taxon>
        <taxon>Bacteroidota</taxon>
        <taxon>Flavobacteriia</taxon>
        <taxon>Flavobacteriales</taxon>
        <taxon>Flavobacteriaceae</taxon>
        <taxon>Nonlabens</taxon>
    </lineage>
</organism>
<accession>A0A090WCC9</accession>
<dbReference type="InterPro" id="IPR011048">
    <property type="entry name" value="Haem_d1_sf"/>
</dbReference>
<sequence length="531" mass="58112">MSKSTYHWLDKQASLKRFYAQLQKDNDVLQVTVTNHTKDIRKVCLWGGAIACTPLTDPMFINEEGTKNVIVDKQPQELVYNLVTDLFYVVNQLGGDSVSVVNPSGELVTTIDLSQGTSQAGSGYGVGERRASNSTTLKVPGSISPVALAVNTSTDNDEYGVIAVACSVSNEVVFINSDFSILRRESVGNRPVDIVYNPVDQCYYTANLVSGTISKICINRRVNNLPLVPGTRTLGVDTDSGDLYIHNILDGEINVYDIQGNLKGSVGSVVADIVSFRFHPVTKNMYMVLNNSNSVSVLDTIRFGAITKLSVGKDPVAIAYNPHNGLMYVGNRGNQTFSRINSKHQVVDTIKTESFGLGIAISSKDEIIGVSNAADDTVSISGLQSGPTVTVNEEYYEDREDFQHNPAMVGHVKLVASGEDRINALQIIEKSVTGTENCKTISLSNSQSPQNFANVSEVFDFDNNLIDGHVTWCFKINPLQQVSFLIYYNQIEMYNMLPEKSRISTGVQMSKGIPVSWLDNPKDEPPNATTY</sequence>
<dbReference type="EMBL" id="BBNT01000002">
    <property type="protein sequence ID" value="GAL74611.1"/>
    <property type="molecule type" value="Genomic_DNA"/>
</dbReference>
<proteinExistence type="predicted"/>